<proteinExistence type="predicted"/>
<keyword evidence="2" id="KW-1185">Reference proteome</keyword>
<comment type="caution">
    <text evidence="1">The sequence shown here is derived from an EMBL/GenBank/DDBJ whole genome shotgun (WGS) entry which is preliminary data.</text>
</comment>
<gene>
    <name evidence="1" type="ORF">Pmani_035569</name>
</gene>
<name>A0AAE1NM50_9EUCA</name>
<organism evidence="1 2">
    <name type="scientific">Petrolisthes manimaculis</name>
    <dbReference type="NCBI Taxonomy" id="1843537"/>
    <lineage>
        <taxon>Eukaryota</taxon>
        <taxon>Metazoa</taxon>
        <taxon>Ecdysozoa</taxon>
        <taxon>Arthropoda</taxon>
        <taxon>Crustacea</taxon>
        <taxon>Multicrustacea</taxon>
        <taxon>Malacostraca</taxon>
        <taxon>Eumalacostraca</taxon>
        <taxon>Eucarida</taxon>
        <taxon>Decapoda</taxon>
        <taxon>Pleocyemata</taxon>
        <taxon>Anomura</taxon>
        <taxon>Galatheoidea</taxon>
        <taxon>Porcellanidae</taxon>
        <taxon>Petrolisthes</taxon>
    </lineage>
</organism>
<dbReference type="AlphaFoldDB" id="A0AAE1NM50"/>
<protein>
    <submittedName>
        <fullName evidence="1">Uncharacterized protein</fullName>
    </submittedName>
</protein>
<reference evidence="1" key="1">
    <citation type="submission" date="2023-11" db="EMBL/GenBank/DDBJ databases">
        <title>Genome assemblies of two species of porcelain crab, Petrolisthes cinctipes and Petrolisthes manimaculis (Anomura: Porcellanidae).</title>
        <authorList>
            <person name="Angst P."/>
        </authorList>
    </citation>
    <scope>NUCLEOTIDE SEQUENCE</scope>
    <source>
        <strain evidence="1">PB745_02</strain>
        <tissue evidence="1">Gill</tissue>
    </source>
</reference>
<dbReference type="Proteomes" id="UP001292094">
    <property type="component" value="Unassembled WGS sequence"/>
</dbReference>
<accession>A0AAE1NM50</accession>
<sequence>MRKAIYPRWLVGWLVGWCPLHSLPPSSSSYLPSTHCRPPPLPTYPPLTATALLLFLPTLHLLPPPSSSLYLPSTYCHRPPPPPPSTYPPLTAPLLLLLFLPTLHLLPPPSSSLYLPYIQ</sequence>
<dbReference type="EMBL" id="JAWZYT010005096">
    <property type="protein sequence ID" value="KAK4291614.1"/>
    <property type="molecule type" value="Genomic_DNA"/>
</dbReference>
<evidence type="ECO:0000313" key="1">
    <source>
        <dbReference type="EMBL" id="KAK4291614.1"/>
    </source>
</evidence>
<evidence type="ECO:0000313" key="2">
    <source>
        <dbReference type="Proteomes" id="UP001292094"/>
    </source>
</evidence>